<dbReference type="AlphaFoldDB" id="A0A2N3HSQ9"/>
<keyword evidence="2" id="KW-1185">Reference proteome</keyword>
<sequence length="72" mass="8351">MGKRKLKKITFSGIYSPLSTLQRCSRTIAKSVTNVTNTKINQIFLSFYLLPDFGQKKSQSNFDWDLYILEQV</sequence>
<comment type="caution">
    <text evidence="1">The sequence shown here is derived from an EMBL/GenBank/DDBJ whole genome shotgun (WGS) entry which is preliminary data.</text>
</comment>
<accession>A0A2N3HSQ9</accession>
<organism evidence="1 2">
    <name type="scientific">Labilibaculum filiforme</name>
    <dbReference type="NCBI Taxonomy" id="1940526"/>
    <lineage>
        <taxon>Bacteria</taxon>
        <taxon>Pseudomonadati</taxon>
        <taxon>Bacteroidota</taxon>
        <taxon>Bacteroidia</taxon>
        <taxon>Marinilabiliales</taxon>
        <taxon>Marinifilaceae</taxon>
        <taxon>Labilibaculum</taxon>
    </lineage>
</organism>
<gene>
    <name evidence="1" type="ORF">BZG02_16740</name>
</gene>
<protein>
    <submittedName>
        <fullName evidence="1">Uncharacterized protein</fullName>
    </submittedName>
</protein>
<dbReference type="Proteomes" id="UP000233535">
    <property type="component" value="Unassembled WGS sequence"/>
</dbReference>
<reference evidence="1 2" key="1">
    <citation type="journal article" date="2017" name="Front. Microbiol.">
        <title>Labilibaculum manganireducens gen. nov., sp. nov. and Labilibaculum filiforme sp. nov., Novel Bacteroidetes Isolated from Subsurface Sediments of the Baltic Sea.</title>
        <authorList>
            <person name="Vandieken V."/>
            <person name="Marshall I.P."/>
            <person name="Niemann H."/>
            <person name="Engelen B."/>
            <person name="Cypionka H."/>
        </authorList>
    </citation>
    <scope>NUCLEOTIDE SEQUENCE [LARGE SCALE GENOMIC DNA]</scope>
    <source>
        <strain evidence="1 2">59.16B</strain>
    </source>
</reference>
<name>A0A2N3HSQ9_9BACT</name>
<evidence type="ECO:0000313" key="2">
    <source>
        <dbReference type="Proteomes" id="UP000233535"/>
    </source>
</evidence>
<dbReference type="EMBL" id="MVDD01000017">
    <property type="protein sequence ID" value="PKQ61094.1"/>
    <property type="molecule type" value="Genomic_DNA"/>
</dbReference>
<evidence type="ECO:0000313" key="1">
    <source>
        <dbReference type="EMBL" id="PKQ61094.1"/>
    </source>
</evidence>
<proteinExistence type="predicted"/>